<accession>A0A0A9C837</accession>
<dbReference type="EMBL" id="GBRH01226164">
    <property type="protein sequence ID" value="JAD71731.1"/>
    <property type="molecule type" value="Transcribed_RNA"/>
</dbReference>
<protein>
    <submittedName>
        <fullName evidence="1">Uncharacterized protein</fullName>
    </submittedName>
</protein>
<dbReference type="AlphaFoldDB" id="A0A0A9C837"/>
<evidence type="ECO:0000313" key="1">
    <source>
        <dbReference type="EMBL" id="JAD71731.1"/>
    </source>
</evidence>
<name>A0A0A9C837_ARUDO</name>
<sequence length="31" mass="3479">MDAYVLSDSTPIVSSLQVSNWSVVLFKYNKS</sequence>
<reference evidence="1" key="2">
    <citation type="journal article" date="2015" name="Data Brief">
        <title>Shoot transcriptome of the giant reed, Arundo donax.</title>
        <authorList>
            <person name="Barrero R.A."/>
            <person name="Guerrero F.D."/>
            <person name="Moolhuijzen P."/>
            <person name="Goolsby J.A."/>
            <person name="Tidwell J."/>
            <person name="Bellgard S.E."/>
            <person name="Bellgard M.I."/>
        </authorList>
    </citation>
    <scope>NUCLEOTIDE SEQUENCE</scope>
    <source>
        <tissue evidence="1">Shoot tissue taken approximately 20 cm above the soil surface</tissue>
    </source>
</reference>
<organism evidence="1">
    <name type="scientific">Arundo donax</name>
    <name type="common">Giant reed</name>
    <name type="synonym">Donax arundinaceus</name>
    <dbReference type="NCBI Taxonomy" id="35708"/>
    <lineage>
        <taxon>Eukaryota</taxon>
        <taxon>Viridiplantae</taxon>
        <taxon>Streptophyta</taxon>
        <taxon>Embryophyta</taxon>
        <taxon>Tracheophyta</taxon>
        <taxon>Spermatophyta</taxon>
        <taxon>Magnoliopsida</taxon>
        <taxon>Liliopsida</taxon>
        <taxon>Poales</taxon>
        <taxon>Poaceae</taxon>
        <taxon>PACMAD clade</taxon>
        <taxon>Arundinoideae</taxon>
        <taxon>Arundineae</taxon>
        <taxon>Arundo</taxon>
    </lineage>
</organism>
<reference evidence="1" key="1">
    <citation type="submission" date="2014-09" db="EMBL/GenBank/DDBJ databases">
        <authorList>
            <person name="Magalhaes I.L.F."/>
            <person name="Oliveira U."/>
            <person name="Santos F.R."/>
            <person name="Vidigal T.H.D.A."/>
            <person name="Brescovit A.D."/>
            <person name="Santos A.J."/>
        </authorList>
    </citation>
    <scope>NUCLEOTIDE SEQUENCE</scope>
    <source>
        <tissue evidence="1">Shoot tissue taken approximately 20 cm above the soil surface</tissue>
    </source>
</reference>
<proteinExistence type="predicted"/>